<dbReference type="PROSITE" id="PS51918">
    <property type="entry name" value="RADICAL_SAM"/>
    <property type="match status" value="1"/>
</dbReference>
<evidence type="ECO:0000256" key="3">
    <source>
        <dbReference type="ARBA" id="ARBA00023004"/>
    </source>
</evidence>
<evidence type="ECO:0000259" key="5">
    <source>
        <dbReference type="PROSITE" id="PS51918"/>
    </source>
</evidence>
<keyword evidence="4" id="KW-0411">Iron-sulfur</keyword>
<dbReference type="PANTHER" id="PTHR11228">
    <property type="entry name" value="RADICAL SAM DOMAIN PROTEIN"/>
    <property type="match status" value="1"/>
</dbReference>
<sequence>MLVTESLPTAAGTGGGIDAPLRARLAATIRLRTESFGSIAYVPERDHFYALDREYGSALQRLATGEARPVRPAHREMVTAMAEAGICETEPPTPQRAFYGRSLLGAFPGGIPSIKAPMVVNCFTTAQCPLRCTYCHADDLMKSYREDENSDWIDEVIRVAAATPAMVGVVTGGEPLASPGNAKRLLTALARDKAVVLDTSGVGDFGSLVPALRHNNAHVRFSLDSAHPSINDRLRPINRRQVPLGTSSFRKAIEGVRLAVSEGVACSVQTVVTARNSDSASLTELRDMLLEAGVRTWALHIVVPAGKAAQRPKGLLIGDDGVATLTRLVADTASQRLPIDIRVTSTHRQPNSTLLISAKGELAIQRRDGAGKKILRVGRVMARRRLLRQFRRHVDTAGHASRYLNGTLDLYPKYVTAGLPAITVAV</sequence>
<protein>
    <submittedName>
        <fullName evidence="6">4Fe-4S single cluster protein</fullName>
    </submittedName>
</protein>
<keyword evidence="7" id="KW-1185">Reference proteome</keyword>
<dbReference type="GO" id="GO:0046872">
    <property type="term" value="F:metal ion binding"/>
    <property type="evidence" value="ECO:0007669"/>
    <property type="project" value="UniProtKB-KW"/>
</dbReference>
<dbReference type="SUPFAM" id="SSF102114">
    <property type="entry name" value="Radical SAM enzymes"/>
    <property type="match status" value="1"/>
</dbReference>
<gene>
    <name evidence="6" type="ORF">C8E87_1980</name>
</gene>
<dbReference type="InterPro" id="IPR007197">
    <property type="entry name" value="rSAM"/>
</dbReference>
<dbReference type="Gene3D" id="3.20.20.70">
    <property type="entry name" value="Aldolase class I"/>
    <property type="match status" value="1"/>
</dbReference>
<comment type="caution">
    <text evidence="6">The sequence shown here is derived from an EMBL/GenBank/DDBJ whole genome shotgun (WGS) entry which is preliminary data.</text>
</comment>
<dbReference type="Proteomes" id="UP000294901">
    <property type="component" value="Unassembled WGS sequence"/>
</dbReference>
<dbReference type="SFLD" id="SFLDS00029">
    <property type="entry name" value="Radical_SAM"/>
    <property type="match status" value="1"/>
</dbReference>
<feature type="domain" description="Radical SAM core" evidence="5">
    <location>
        <begin position="114"/>
        <end position="340"/>
    </location>
</feature>
<organism evidence="6 7">
    <name type="scientific">Paractinoplanes brasiliensis</name>
    <dbReference type="NCBI Taxonomy" id="52695"/>
    <lineage>
        <taxon>Bacteria</taxon>
        <taxon>Bacillati</taxon>
        <taxon>Actinomycetota</taxon>
        <taxon>Actinomycetes</taxon>
        <taxon>Micromonosporales</taxon>
        <taxon>Micromonosporaceae</taxon>
        <taxon>Paractinoplanes</taxon>
    </lineage>
</organism>
<evidence type="ECO:0000256" key="4">
    <source>
        <dbReference type="ARBA" id="ARBA00023014"/>
    </source>
</evidence>
<dbReference type="InterPro" id="IPR050377">
    <property type="entry name" value="Radical_SAM_PqqE_MftC-like"/>
</dbReference>
<proteinExistence type="predicted"/>
<reference evidence="6 7" key="1">
    <citation type="submission" date="2019-03" db="EMBL/GenBank/DDBJ databases">
        <title>Sequencing the genomes of 1000 actinobacteria strains.</title>
        <authorList>
            <person name="Klenk H.-P."/>
        </authorList>
    </citation>
    <scope>NUCLEOTIDE SEQUENCE [LARGE SCALE GENOMIC DNA]</scope>
    <source>
        <strain evidence="6 7">DSM 43805</strain>
    </source>
</reference>
<evidence type="ECO:0000256" key="2">
    <source>
        <dbReference type="ARBA" id="ARBA00022723"/>
    </source>
</evidence>
<dbReference type="Pfam" id="PF04055">
    <property type="entry name" value="Radical_SAM"/>
    <property type="match status" value="1"/>
</dbReference>
<dbReference type="InterPro" id="IPR013785">
    <property type="entry name" value="Aldolase_TIM"/>
</dbReference>
<name>A0A4R6JQQ4_9ACTN</name>
<evidence type="ECO:0000313" key="6">
    <source>
        <dbReference type="EMBL" id="TDO38327.1"/>
    </source>
</evidence>
<keyword evidence="3" id="KW-0408">Iron</keyword>
<dbReference type="SFLD" id="SFLDG01067">
    <property type="entry name" value="SPASM/twitch_domain_containing"/>
    <property type="match status" value="1"/>
</dbReference>
<keyword evidence="1" id="KW-0949">S-adenosyl-L-methionine</keyword>
<dbReference type="InterPro" id="IPR058240">
    <property type="entry name" value="rSAM_sf"/>
</dbReference>
<dbReference type="EMBL" id="SNWR01000001">
    <property type="protein sequence ID" value="TDO38327.1"/>
    <property type="molecule type" value="Genomic_DNA"/>
</dbReference>
<dbReference type="GO" id="GO:0051536">
    <property type="term" value="F:iron-sulfur cluster binding"/>
    <property type="evidence" value="ECO:0007669"/>
    <property type="project" value="UniProtKB-KW"/>
</dbReference>
<evidence type="ECO:0000256" key="1">
    <source>
        <dbReference type="ARBA" id="ARBA00022691"/>
    </source>
</evidence>
<keyword evidence="2" id="KW-0479">Metal-binding</keyword>
<accession>A0A4R6JQQ4</accession>
<dbReference type="PANTHER" id="PTHR11228:SF7">
    <property type="entry name" value="PQQA PEPTIDE CYCLASE"/>
    <property type="match status" value="1"/>
</dbReference>
<dbReference type="CDD" id="cd01335">
    <property type="entry name" value="Radical_SAM"/>
    <property type="match status" value="1"/>
</dbReference>
<evidence type="ECO:0000313" key="7">
    <source>
        <dbReference type="Proteomes" id="UP000294901"/>
    </source>
</evidence>
<dbReference type="GO" id="GO:0003824">
    <property type="term" value="F:catalytic activity"/>
    <property type="evidence" value="ECO:0007669"/>
    <property type="project" value="InterPro"/>
</dbReference>
<dbReference type="AlphaFoldDB" id="A0A4R6JQQ4"/>